<proteinExistence type="predicted"/>
<dbReference type="OrthoDB" id="5863417at2759"/>
<evidence type="ECO:0000313" key="1">
    <source>
        <dbReference type="EMBL" id="CAA2978137.1"/>
    </source>
</evidence>
<gene>
    <name evidence="1" type="ORF">OLEA9_A084064</name>
</gene>
<accession>A0A8S0RG89</accession>
<dbReference type="InterPro" id="IPR043129">
    <property type="entry name" value="ATPase_NBD"/>
</dbReference>
<sequence>MGVYILPGKDTDRTRLLFHHNREREIIRDIKEKLSYIALDYEQKLETAKTSLSVEKNYELPGHVITIGAE</sequence>
<reference evidence="1 2" key="1">
    <citation type="submission" date="2019-12" db="EMBL/GenBank/DDBJ databases">
        <authorList>
            <person name="Alioto T."/>
            <person name="Alioto T."/>
            <person name="Gomez Garrido J."/>
        </authorList>
    </citation>
    <scope>NUCLEOTIDE SEQUENCE [LARGE SCALE GENOMIC DNA]</scope>
</reference>
<dbReference type="EMBL" id="CACTIH010003616">
    <property type="protein sequence ID" value="CAA2978137.1"/>
    <property type="molecule type" value="Genomic_DNA"/>
</dbReference>
<dbReference type="Proteomes" id="UP000594638">
    <property type="component" value="Unassembled WGS sequence"/>
</dbReference>
<dbReference type="Gramene" id="OE9A084064T1">
    <property type="protein sequence ID" value="OE9A084064C1"/>
    <property type="gene ID" value="OE9A084064"/>
</dbReference>
<evidence type="ECO:0000313" key="2">
    <source>
        <dbReference type="Proteomes" id="UP000594638"/>
    </source>
</evidence>
<organism evidence="1 2">
    <name type="scientific">Olea europaea subsp. europaea</name>
    <dbReference type="NCBI Taxonomy" id="158383"/>
    <lineage>
        <taxon>Eukaryota</taxon>
        <taxon>Viridiplantae</taxon>
        <taxon>Streptophyta</taxon>
        <taxon>Embryophyta</taxon>
        <taxon>Tracheophyta</taxon>
        <taxon>Spermatophyta</taxon>
        <taxon>Magnoliopsida</taxon>
        <taxon>eudicotyledons</taxon>
        <taxon>Gunneridae</taxon>
        <taxon>Pentapetalae</taxon>
        <taxon>asterids</taxon>
        <taxon>lamiids</taxon>
        <taxon>Lamiales</taxon>
        <taxon>Oleaceae</taxon>
        <taxon>Oleeae</taxon>
        <taxon>Olea</taxon>
    </lineage>
</organism>
<comment type="caution">
    <text evidence="1">The sequence shown here is derived from an EMBL/GenBank/DDBJ whole genome shotgun (WGS) entry which is preliminary data.</text>
</comment>
<protein>
    <submittedName>
        <fullName evidence="1">Uncharacterized protein</fullName>
    </submittedName>
</protein>
<dbReference type="SUPFAM" id="SSF53067">
    <property type="entry name" value="Actin-like ATPase domain"/>
    <property type="match status" value="1"/>
</dbReference>
<dbReference type="Gene3D" id="3.90.640.10">
    <property type="entry name" value="Actin, Chain A, domain 4"/>
    <property type="match status" value="1"/>
</dbReference>
<dbReference type="AlphaFoldDB" id="A0A8S0RG89"/>
<name>A0A8S0RG89_OLEEU</name>
<keyword evidence="2" id="KW-1185">Reference proteome</keyword>